<organism evidence="2 3">
    <name type="scientific">Folsomia candida</name>
    <name type="common">Springtail</name>
    <dbReference type="NCBI Taxonomy" id="158441"/>
    <lineage>
        <taxon>Eukaryota</taxon>
        <taxon>Metazoa</taxon>
        <taxon>Ecdysozoa</taxon>
        <taxon>Arthropoda</taxon>
        <taxon>Hexapoda</taxon>
        <taxon>Collembola</taxon>
        <taxon>Entomobryomorpha</taxon>
        <taxon>Isotomoidea</taxon>
        <taxon>Isotomidae</taxon>
        <taxon>Proisotominae</taxon>
        <taxon>Folsomia</taxon>
    </lineage>
</organism>
<evidence type="ECO:0000313" key="2">
    <source>
        <dbReference type="EMBL" id="OXA59619.1"/>
    </source>
</evidence>
<evidence type="ECO:0000313" key="3">
    <source>
        <dbReference type="Proteomes" id="UP000198287"/>
    </source>
</evidence>
<feature type="chain" id="PRO_5013325176" evidence="1">
    <location>
        <begin position="36"/>
        <end position="225"/>
    </location>
</feature>
<evidence type="ECO:0000256" key="1">
    <source>
        <dbReference type="SAM" id="SignalP"/>
    </source>
</evidence>
<keyword evidence="1" id="KW-0732">Signal</keyword>
<gene>
    <name evidence="2" type="ORF">Fcan01_05504</name>
</gene>
<accession>A0A226EQ48</accession>
<dbReference type="AlphaFoldDB" id="A0A226EQ48"/>
<sequence>MPHRKRLKVNRHSVSLECLMRQLFLLALLIAVTRTSSLDGSDHHGGKVAGEQQEERKWYQKAVSDAGVKMGQIDLDDLDDLPLKGLSDTQALGLLFQRYKARMMHQAEPLDFGTEDFSEREIAEICGNSASMECGKKVLKHTPVSSNSAKENVTTNTDVQDQMTVYHRCVLRKEFLDCIDIERTTCRHFVDKGIYPRLPPKSIIRTTQSKIWRTLWTSGGCTLIN</sequence>
<comment type="caution">
    <text evidence="2">The sequence shown here is derived from an EMBL/GenBank/DDBJ whole genome shotgun (WGS) entry which is preliminary data.</text>
</comment>
<keyword evidence="3" id="KW-1185">Reference proteome</keyword>
<feature type="signal peptide" evidence="1">
    <location>
        <begin position="1"/>
        <end position="35"/>
    </location>
</feature>
<reference evidence="2 3" key="1">
    <citation type="submission" date="2015-12" db="EMBL/GenBank/DDBJ databases">
        <title>The genome of Folsomia candida.</title>
        <authorList>
            <person name="Faddeeva A."/>
            <person name="Derks M.F."/>
            <person name="Anvar Y."/>
            <person name="Smit S."/>
            <person name="Van Straalen N."/>
            <person name="Roelofs D."/>
        </authorList>
    </citation>
    <scope>NUCLEOTIDE SEQUENCE [LARGE SCALE GENOMIC DNA]</scope>
    <source>
        <strain evidence="2 3">VU population</strain>
        <tissue evidence="2">Whole body</tissue>
    </source>
</reference>
<dbReference type="EMBL" id="LNIX01000002">
    <property type="protein sequence ID" value="OXA59619.1"/>
    <property type="molecule type" value="Genomic_DNA"/>
</dbReference>
<dbReference type="OrthoDB" id="5419617at2759"/>
<proteinExistence type="predicted"/>
<protein>
    <submittedName>
        <fullName evidence="2">Uncharacterized protein</fullName>
    </submittedName>
</protein>
<dbReference type="Proteomes" id="UP000198287">
    <property type="component" value="Unassembled WGS sequence"/>
</dbReference>
<name>A0A226EQ48_FOLCA</name>